<dbReference type="PANTHER" id="PTHR22931">
    <property type="entry name" value="PHOSPHOENOLPYRUVATE DIKINASE-RELATED"/>
    <property type="match status" value="1"/>
</dbReference>
<dbReference type="EC" id="2.7.9.1" evidence="3 10"/>
<evidence type="ECO:0000256" key="2">
    <source>
        <dbReference type="ARBA" id="ARBA00007837"/>
    </source>
</evidence>
<dbReference type="GO" id="GO:0050242">
    <property type="term" value="F:pyruvate, phosphate dikinase activity"/>
    <property type="evidence" value="ECO:0007669"/>
    <property type="project" value="UniProtKB-UniRule"/>
</dbReference>
<dbReference type="InterPro" id="IPR013815">
    <property type="entry name" value="ATP_grasp_subdomain_1"/>
</dbReference>
<evidence type="ECO:0000256" key="10">
    <source>
        <dbReference type="PIRNR" id="PIRNR000853"/>
    </source>
</evidence>
<evidence type="ECO:0000256" key="1">
    <source>
        <dbReference type="ARBA" id="ARBA00001946"/>
    </source>
</evidence>
<comment type="caution">
    <text evidence="15">The sequence shown here is derived from an EMBL/GenBank/DDBJ whole genome shotgun (WGS) entry which is preliminary data.</text>
</comment>
<dbReference type="GO" id="GO:0016301">
    <property type="term" value="F:kinase activity"/>
    <property type="evidence" value="ECO:0007669"/>
    <property type="project" value="UniProtKB-UniRule"/>
</dbReference>
<dbReference type="SUPFAM" id="SSF52009">
    <property type="entry name" value="Phosphohistidine domain"/>
    <property type="match status" value="1"/>
</dbReference>
<feature type="active site" description="Proton donor" evidence="11">
    <location>
        <position position="866"/>
    </location>
</feature>
<keyword evidence="7" id="KW-0418">Kinase</keyword>
<sequence length="910" mass="100227">MAKRFVYSFNEIEQAIEAAGSESNVHQILGQKGANLALISRIDIPVPKGFTITTEACTDFYKQNPPSFPPGMWEETLAALHRLEEETGKKFGDSENPLIVSCRAGGPVPVEGLLPTVLNLGLNDETAVALSNITSNGKFVWDNYRRLIHNYGTLVLGIHNDVFEYSLEQLKKEKSREKDEDITPEEWQQLVQTYKKIAESESGTAFPQDPFEQIRVAIAAVFNSWNSKEAVEYRRSEKIEDEPVTAASIIAMVFGNTGDKSCTGDVYTRNPETGENSFYGEFLINANGDELKKRVSEPMKISEFSRIIPEPAAQFVEIAKKLEKHFKDMQHIEFVVENSKLWILSTLSGNRTAAASVKMACDMVTEGLLTKDEAILRVNIEDIGAFIQPHFTKSEINANTDKVFAKGIPNFSPSGSGQIYFSIEKALSQNGILVQNSIPDDYLKYSKLKGIISEQGGTSSHVVNDLKQIGIPSVVGVYNLQIDSEAKTMTYNDVTLKEGDTVSIDGSSGTIFNAKMTVTPPSMDKQEDLKKILGWADEARTTKGKRKSVNGSNDRGLMVYSNVDSLEELKIARSYGAEGIGLCRTENLLDANIIKEIEGSILAEDSATRDSHFTKVGDFLANATATIFKEAGELPVMVRMLNPPISKYLPNYLDLLDEFATLKAKAELGQNVNHDELTKKERVLDEIKKYTEETSMVGFKGVRLCIKFPSFAKISLKAIIEGACIAAAKGTKPKPYIIVPFVCHENEMARLRAIFEEVKAEVFKQRGVDIPILLGAEIAVPRAAIVADKIAEYSDFLSFDGSELSQMAFCYSRDDAEASFVQNYRDWSVLLTPPYMSIDQSGIGQLMESAVAEGRKTKSGLIVGMCGEIGGDTLSIEFCNKVGADYISSGPYKVLISRLAAAQALLKTTS</sequence>
<evidence type="ECO:0000256" key="3">
    <source>
        <dbReference type="ARBA" id="ARBA00011994"/>
    </source>
</evidence>
<dbReference type="Gene3D" id="3.20.20.60">
    <property type="entry name" value="Phosphoenolpyruvate-binding domains"/>
    <property type="match status" value="1"/>
</dbReference>
<dbReference type="SUPFAM" id="SSF51621">
    <property type="entry name" value="Phosphoenolpyruvate/pyruvate domain"/>
    <property type="match status" value="1"/>
</dbReference>
<dbReference type="Gene3D" id="3.30.1490.20">
    <property type="entry name" value="ATP-grasp fold, A domain"/>
    <property type="match status" value="1"/>
</dbReference>
<evidence type="ECO:0000313" key="16">
    <source>
        <dbReference type="Proteomes" id="UP000179807"/>
    </source>
</evidence>
<evidence type="ECO:0000259" key="12">
    <source>
        <dbReference type="Pfam" id="PF00391"/>
    </source>
</evidence>
<dbReference type="InterPro" id="IPR008279">
    <property type="entry name" value="PEP-util_enz_mobile_dom"/>
</dbReference>
<dbReference type="GO" id="GO:0046872">
    <property type="term" value="F:metal ion binding"/>
    <property type="evidence" value="ECO:0007669"/>
    <property type="project" value="UniProtKB-UniRule"/>
</dbReference>
<dbReference type="RefSeq" id="XP_068354131.1">
    <property type="nucleotide sequence ID" value="XM_068493807.1"/>
</dbReference>
<evidence type="ECO:0000256" key="11">
    <source>
        <dbReference type="PIRSR" id="PIRSR000853-1"/>
    </source>
</evidence>
<feature type="domain" description="PEP-utilising enzyme C-terminal" evidence="14">
    <location>
        <begin position="556"/>
        <end position="904"/>
    </location>
</feature>
<dbReference type="Gene3D" id="1.10.189.10">
    <property type="entry name" value="Pyruvate Phosphate Dikinase, domain 2"/>
    <property type="match status" value="1"/>
</dbReference>
<keyword evidence="4" id="KW-0808">Transferase</keyword>
<feature type="domain" description="PEP-utilising enzyme mobile" evidence="12">
    <location>
        <begin position="432"/>
        <end position="509"/>
    </location>
</feature>
<evidence type="ECO:0000259" key="13">
    <source>
        <dbReference type="Pfam" id="PF01326"/>
    </source>
</evidence>
<dbReference type="EMBL" id="MLAK01000927">
    <property type="protein sequence ID" value="OHT00995.1"/>
    <property type="molecule type" value="Genomic_DNA"/>
</dbReference>
<proteinExistence type="inferred from homology"/>
<dbReference type="OrthoDB" id="6123450at2759"/>
<comment type="similarity">
    <text evidence="2 10">Belongs to the PEP-utilizing enzyme family.</text>
</comment>
<dbReference type="Gene3D" id="3.50.30.10">
    <property type="entry name" value="Phosphohistidine domain"/>
    <property type="match status" value="1"/>
</dbReference>
<dbReference type="InterPro" id="IPR000121">
    <property type="entry name" value="PEP_util_C"/>
</dbReference>
<dbReference type="AlphaFoldDB" id="A0A1J4JPN3"/>
<comment type="cofactor">
    <cofactor evidence="1 10">
        <name>Mg(2+)</name>
        <dbReference type="ChEBI" id="CHEBI:18420"/>
    </cofactor>
</comment>
<keyword evidence="16" id="KW-1185">Reference proteome</keyword>
<keyword evidence="9" id="KW-0460">Magnesium</keyword>
<comment type="catalytic activity">
    <reaction evidence="10">
        <text>pyruvate + phosphate + ATP = phosphoenolpyruvate + AMP + diphosphate + H(+)</text>
        <dbReference type="Rhea" id="RHEA:10756"/>
        <dbReference type="ChEBI" id="CHEBI:15361"/>
        <dbReference type="ChEBI" id="CHEBI:15378"/>
        <dbReference type="ChEBI" id="CHEBI:30616"/>
        <dbReference type="ChEBI" id="CHEBI:33019"/>
        <dbReference type="ChEBI" id="CHEBI:43474"/>
        <dbReference type="ChEBI" id="CHEBI:58702"/>
        <dbReference type="ChEBI" id="CHEBI:456215"/>
        <dbReference type="EC" id="2.7.9.1"/>
    </reaction>
</comment>
<dbReference type="Gene3D" id="1.20.80.30">
    <property type="match status" value="1"/>
</dbReference>
<evidence type="ECO:0000256" key="9">
    <source>
        <dbReference type="ARBA" id="ARBA00022842"/>
    </source>
</evidence>
<dbReference type="InterPro" id="IPR036637">
    <property type="entry name" value="Phosphohistidine_dom_sf"/>
</dbReference>
<evidence type="ECO:0000313" key="15">
    <source>
        <dbReference type="EMBL" id="OHT00995.1"/>
    </source>
</evidence>
<dbReference type="Pfam" id="PF00391">
    <property type="entry name" value="PEP-utilizers"/>
    <property type="match status" value="1"/>
</dbReference>
<dbReference type="Pfam" id="PF01326">
    <property type="entry name" value="PPDK_N"/>
    <property type="match status" value="1"/>
</dbReference>
<evidence type="ECO:0000256" key="7">
    <source>
        <dbReference type="ARBA" id="ARBA00022777"/>
    </source>
</evidence>
<dbReference type="Pfam" id="PF02896">
    <property type="entry name" value="PEP-utilizers_C"/>
    <property type="match status" value="1"/>
</dbReference>
<keyword evidence="6" id="KW-0547">Nucleotide-binding</keyword>
<evidence type="ECO:0000256" key="6">
    <source>
        <dbReference type="ARBA" id="ARBA00022741"/>
    </source>
</evidence>
<dbReference type="InterPro" id="IPR002192">
    <property type="entry name" value="PPDK_AMP/ATP-bd"/>
</dbReference>
<keyword evidence="8" id="KW-0067">ATP-binding</keyword>
<dbReference type="GO" id="GO:0005524">
    <property type="term" value="F:ATP binding"/>
    <property type="evidence" value="ECO:0007669"/>
    <property type="project" value="UniProtKB-UniRule"/>
</dbReference>
<dbReference type="PIRSF" id="PIRSF000853">
    <property type="entry name" value="PPDK"/>
    <property type="match status" value="1"/>
</dbReference>
<evidence type="ECO:0000256" key="5">
    <source>
        <dbReference type="ARBA" id="ARBA00022723"/>
    </source>
</evidence>
<organism evidence="15 16">
    <name type="scientific">Tritrichomonas foetus</name>
    <dbReference type="NCBI Taxonomy" id="1144522"/>
    <lineage>
        <taxon>Eukaryota</taxon>
        <taxon>Metamonada</taxon>
        <taxon>Parabasalia</taxon>
        <taxon>Tritrichomonadida</taxon>
        <taxon>Tritrichomonadidae</taxon>
        <taxon>Tritrichomonas</taxon>
    </lineage>
</organism>
<keyword evidence="15" id="KW-0670">Pyruvate</keyword>
<dbReference type="VEuPathDB" id="TrichDB:TRFO_07651"/>
<name>A0A1J4JPN3_9EUKA</name>
<keyword evidence="5" id="KW-0479">Metal-binding</keyword>
<dbReference type="Proteomes" id="UP000179807">
    <property type="component" value="Unassembled WGS sequence"/>
</dbReference>
<feature type="domain" description="Pyruvate phosphate dikinase AMP/ATP-binding" evidence="13">
    <location>
        <begin position="78"/>
        <end position="286"/>
    </location>
</feature>
<dbReference type="GeneID" id="94828511"/>
<dbReference type="SUPFAM" id="SSF56059">
    <property type="entry name" value="Glutathione synthetase ATP-binding domain-like"/>
    <property type="match status" value="1"/>
</dbReference>
<reference evidence="15" key="1">
    <citation type="submission" date="2016-10" db="EMBL/GenBank/DDBJ databases">
        <authorList>
            <person name="Benchimol M."/>
            <person name="Almeida L.G."/>
            <person name="Vasconcelos A.T."/>
            <person name="Perreira-Neves A."/>
            <person name="Rosa I.A."/>
            <person name="Tasca T."/>
            <person name="Bogo M.R."/>
            <person name="de Souza W."/>
        </authorList>
    </citation>
    <scope>NUCLEOTIDE SEQUENCE [LARGE SCALE GENOMIC DNA]</scope>
    <source>
        <strain evidence="15">K</strain>
    </source>
</reference>
<dbReference type="InterPro" id="IPR010121">
    <property type="entry name" value="Pyruvate_phosphate_dikinase"/>
</dbReference>
<dbReference type="Gene3D" id="3.30.470.20">
    <property type="entry name" value="ATP-grasp fold, B domain"/>
    <property type="match status" value="1"/>
</dbReference>
<accession>A0A1J4JPN3</accession>
<evidence type="ECO:0000256" key="4">
    <source>
        <dbReference type="ARBA" id="ARBA00022679"/>
    </source>
</evidence>
<feature type="active site" description="Tele-phosphohistidine intermediate" evidence="11">
    <location>
        <position position="461"/>
    </location>
</feature>
<evidence type="ECO:0000256" key="8">
    <source>
        <dbReference type="ARBA" id="ARBA00022840"/>
    </source>
</evidence>
<gene>
    <name evidence="15" type="primary">ppdK</name>
    <name evidence="15" type="ORF">TRFO_07651</name>
</gene>
<dbReference type="InterPro" id="IPR040442">
    <property type="entry name" value="Pyrv_kinase-like_dom_sf"/>
</dbReference>
<protein>
    <recommendedName>
        <fullName evidence="3 10">Pyruvate, phosphate dikinase</fullName>
        <ecNumber evidence="3 10">2.7.9.1</ecNumber>
    </recommendedName>
</protein>
<evidence type="ECO:0000259" key="14">
    <source>
        <dbReference type="Pfam" id="PF02896"/>
    </source>
</evidence>
<dbReference type="PANTHER" id="PTHR22931:SF9">
    <property type="entry name" value="PYRUVATE, PHOSPHATE DIKINASE 1, CHLOROPLASTIC"/>
    <property type="match status" value="1"/>
</dbReference>
<dbReference type="InterPro" id="IPR015813">
    <property type="entry name" value="Pyrv/PenolPyrv_kinase-like_dom"/>
</dbReference>